<comment type="caution">
    <text evidence="6">The sequence shown here is derived from an EMBL/GenBank/DDBJ whole genome shotgun (WGS) entry which is preliminary data.</text>
</comment>
<evidence type="ECO:0000313" key="8">
    <source>
        <dbReference type="Proteomes" id="UP001595637"/>
    </source>
</evidence>
<dbReference type="InterPro" id="IPR020094">
    <property type="entry name" value="TruA/RsuA/RluB/E/F_N"/>
</dbReference>
<dbReference type="GO" id="GO:0016853">
    <property type="term" value="F:isomerase activity"/>
    <property type="evidence" value="ECO:0007669"/>
    <property type="project" value="UniProtKB-KW"/>
</dbReference>
<name>A0ABV7N5S6_9STAP</name>
<sequence length="243" mass="28117">MNMEEIRLQKAIANSGVTSRRKAEVMITEGRVNVNGKKVTELGTKVREIDKIEVDGIPLSQEEKVHILYYKPVGEISAAEDDRSRRTVVDAFEQMDVRLYPVGRLDYDTSGILIMTNDGEFTQYMTHPKYEMSKTYRVKIDGILKREEQKQMRKGIKLEDGMTAPAGLKVIRDKNDRQMILELTIHEGRNRQVRRMFEHFGLRVVKLTRISYDFLNLNGLAEGEYRFLKPHEVKKLIANAKAE</sequence>
<dbReference type="PANTHER" id="PTHR47683:SF2">
    <property type="entry name" value="RNA-BINDING S4 DOMAIN-CONTAINING PROTEIN"/>
    <property type="match status" value="1"/>
</dbReference>
<evidence type="ECO:0000256" key="2">
    <source>
        <dbReference type="ARBA" id="ARBA00023235"/>
    </source>
</evidence>
<organism evidence="6 8">
    <name type="scientific">Salinicoccus sesuvii</name>
    <dbReference type="NCBI Taxonomy" id="868281"/>
    <lineage>
        <taxon>Bacteria</taxon>
        <taxon>Bacillati</taxon>
        <taxon>Bacillota</taxon>
        <taxon>Bacilli</taxon>
        <taxon>Bacillales</taxon>
        <taxon>Staphylococcaceae</taxon>
        <taxon>Salinicoccus</taxon>
    </lineage>
</organism>
<dbReference type="PROSITE" id="PS01149">
    <property type="entry name" value="PSI_RSU"/>
    <property type="match status" value="1"/>
</dbReference>
<dbReference type="SMART" id="SM00363">
    <property type="entry name" value="S4"/>
    <property type="match status" value="1"/>
</dbReference>
<dbReference type="InterPro" id="IPR000748">
    <property type="entry name" value="PsdUridine_synth_RsuA/RluB/E/F"/>
</dbReference>
<feature type="domain" description="RNA-binding S4" evidence="5">
    <location>
        <begin position="6"/>
        <end position="63"/>
    </location>
</feature>
<comment type="similarity">
    <text evidence="1 4">Belongs to the pseudouridine synthase RsuA family.</text>
</comment>
<keyword evidence="2 4" id="KW-0413">Isomerase</keyword>
<dbReference type="EC" id="5.4.99.-" evidence="4"/>
<dbReference type="PROSITE" id="PS50889">
    <property type="entry name" value="S4"/>
    <property type="match status" value="1"/>
</dbReference>
<reference evidence="6" key="1">
    <citation type="journal article" date="2014" name="Int. J. Syst. Evol. Microbiol.">
        <title>Complete genome of a new Firmicutes species belonging to the dominant human colonic microbiota ('Ruminococcus bicirculans') reveals two chromosomes and a selective capacity to utilize plant glucans.</title>
        <authorList>
            <consortium name="NISC Comparative Sequencing Program"/>
            <person name="Wegmann U."/>
            <person name="Louis P."/>
            <person name="Goesmann A."/>
            <person name="Henrissat B."/>
            <person name="Duncan S.H."/>
            <person name="Flint H.J."/>
        </authorList>
    </citation>
    <scope>NUCLEOTIDE SEQUENCE</scope>
    <source>
        <strain evidence="6">CCM 7756</strain>
    </source>
</reference>
<dbReference type="Pfam" id="PF00849">
    <property type="entry name" value="PseudoU_synth_2"/>
    <property type="match status" value="1"/>
</dbReference>
<dbReference type="Pfam" id="PF01479">
    <property type="entry name" value="S4"/>
    <property type="match status" value="1"/>
</dbReference>
<dbReference type="RefSeq" id="WP_380657037.1">
    <property type="nucleotide sequence ID" value="NZ_JBHRVQ010000001.1"/>
</dbReference>
<dbReference type="Gene3D" id="3.30.70.1560">
    <property type="entry name" value="Alpha-L RNA-binding motif"/>
    <property type="match status" value="1"/>
</dbReference>
<evidence type="ECO:0000313" key="7">
    <source>
        <dbReference type="EMBL" id="MFC3389704.1"/>
    </source>
</evidence>
<protein>
    <recommendedName>
        <fullName evidence="4">Pseudouridine synthase</fullName>
        <ecNumber evidence="4">5.4.99.-</ecNumber>
    </recommendedName>
</protein>
<evidence type="ECO:0000256" key="4">
    <source>
        <dbReference type="RuleBase" id="RU003887"/>
    </source>
</evidence>
<gene>
    <name evidence="6" type="ORF">ACFOEO_07680</name>
    <name evidence="7" type="ORF">ACFOEO_14155</name>
</gene>
<reference evidence="8" key="2">
    <citation type="journal article" date="2019" name="Int. J. Syst. Evol. Microbiol.">
        <title>The Global Catalogue of Microorganisms (GCM) 10K type strain sequencing project: providing services to taxonomists for standard genome sequencing and annotation.</title>
        <authorList>
            <consortium name="The Broad Institute Genomics Platform"/>
            <consortium name="The Broad Institute Genome Sequencing Center for Infectious Disease"/>
            <person name="Wu L."/>
            <person name="Ma J."/>
        </authorList>
    </citation>
    <scope>NUCLEOTIDE SEQUENCE [LARGE SCALE GENOMIC DNA]</scope>
    <source>
        <strain evidence="8">CCM 7756</strain>
    </source>
</reference>
<dbReference type="InterPro" id="IPR018496">
    <property type="entry name" value="PsdUridine_synth_RsuA/RluB_CS"/>
</dbReference>
<evidence type="ECO:0000259" key="5">
    <source>
        <dbReference type="SMART" id="SM00363"/>
    </source>
</evidence>
<evidence type="ECO:0000313" key="6">
    <source>
        <dbReference type="EMBL" id="MFC3388446.1"/>
    </source>
</evidence>
<dbReference type="EMBL" id="JBHRVQ010000001">
    <property type="protein sequence ID" value="MFC3388446.1"/>
    <property type="molecule type" value="Genomic_DNA"/>
</dbReference>
<keyword evidence="8" id="KW-1185">Reference proteome</keyword>
<keyword evidence="3" id="KW-0694">RNA-binding</keyword>
<reference evidence="6" key="3">
    <citation type="submission" date="2024-09" db="EMBL/GenBank/DDBJ databases">
        <authorList>
            <person name="Sun Q."/>
            <person name="Mori K."/>
        </authorList>
    </citation>
    <scope>NUCLEOTIDE SEQUENCE</scope>
    <source>
        <strain evidence="6">CCM 7756</strain>
    </source>
</reference>
<dbReference type="CDD" id="cd00165">
    <property type="entry name" value="S4"/>
    <property type="match status" value="1"/>
</dbReference>
<dbReference type="PANTHER" id="PTHR47683">
    <property type="entry name" value="PSEUDOURIDINE SYNTHASE FAMILY PROTEIN-RELATED"/>
    <property type="match status" value="1"/>
</dbReference>
<dbReference type="Gene3D" id="3.30.70.580">
    <property type="entry name" value="Pseudouridine synthase I, catalytic domain, N-terminal subdomain"/>
    <property type="match status" value="1"/>
</dbReference>
<dbReference type="NCBIfam" id="TIGR00093">
    <property type="entry name" value="pseudouridine synthase"/>
    <property type="match status" value="1"/>
</dbReference>
<dbReference type="InterPro" id="IPR002942">
    <property type="entry name" value="S4_RNA-bd"/>
</dbReference>
<dbReference type="SUPFAM" id="SSF55120">
    <property type="entry name" value="Pseudouridine synthase"/>
    <property type="match status" value="1"/>
</dbReference>
<dbReference type="InterPro" id="IPR020103">
    <property type="entry name" value="PsdUridine_synth_cat_dom_sf"/>
</dbReference>
<evidence type="ECO:0000256" key="3">
    <source>
        <dbReference type="PROSITE-ProRule" id="PRU00182"/>
    </source>
</evidence>
<dbReference type="InterPro" id="IPR006145">
    <property type="entry name" value="PsdUridine_synth_RsuA/RluA"/>
</dbReference>
<dbReference type="InterPro" id="IPR050343">
    <property type="entry name" value="RsuA_PseudoU_synthase"/>
</dbReference>
<dbReference type="InterPro" id="IPR036986">
    <property type="entry name" value="S4_RNA-bd_sf"/>
</dbReference>
<evidence type="ECO:0000256" key="1">
    <source>
        <dbReference type="ARBA" id="ARBA00008348"/>
    </source>
</evidence>
<proteinExistence type="inferred from homology"/>
<dbReference type="Gene3D" id="3.10.290.10">
    <property type="entry name" value="RNA-binding S4 domain"/>
    <property type="match status" value="1"/>
</dbReference>
<dbReference type="EMBL" id="JBHRVQ010000006">
    <property type="protein sequence ID" value="MFC3389704.1"/>
    <property type="molecule type" value="Genomic_DNA"/>
</dbReference>
<dbReference type="Proteomes" id="UP001595637">
    <property type="component" value="Unassembled WGS sequence"/>
</dbReference>
<dbReference type="InterPro" id="IPR042092">
    <property type="entry name" value="PsdUridine_s_RsuA/RluB/E/F_cat"/>
</dbReference>
<accession>A0ABV7N5S6</accession>
<dbReference type="SUPFAM" id="SSF55174">
    <property type="entry name" value="Alpha-L RNA-binding motif"/>
    <property type="match status" value="1"/>
</dbReference>
<dbReference type="CDD" id="cd02870">
    <property type="entry name" value="PseudoU_synth_RsuA_like"/>
    <property type="match status" value="1"/>
</dbReference>